<reference evidence="1 2" key="2">
    <citation type="submission" date="2019-01" db="EMBL/GenBank/DDBJ databases">
        <title>A chromosome length genome reference of the Java medaka (oryzias javanicus).</title>
        <authorList>
            <person name="Herpin A."/>
            <person name="Takehana Y."/>
            <person name="Naruse K."/>
            <person name="Ansai S."/>
            <person name="Kawaguchi M."/>
        </authorList>
    </citation>
    <scope>NUCLEOTIDE SEQUENCE [LARGE SCALE GENOMIC DNA]</scope>
    <source>
        <strain evidence="1">RS831</strain>
        <tissue evidence="1">Whole body</tissue>
    </source>
</reference>
<evidence type="ECO:0000313" key="2">
    <source>
        <dbReference type="Proteomes" id="UP000283210"/>
    </source>
</evidence>
<reference evidence="1 2" key="1">
    <citation type="submission" date="2018-11" db="EMBL/GenBank/DDBJ databases">
        <authorList>
            <person name="Lopez-Roques C."/>
            <person name="Donnadieu C."/>
            <person name="Bouchez O."/>
            <person name="Klopp C."/>
            <person name="Cabau C."/>
            <person name="Zahm M."/>
        </authorList>
    </citation>
    <scope>NUCLEOTIDE SEQUENCE [LARGE SCALE GENOMIC DNA]</scope>
    <source>
        <strain evidence="1">RS831</strain>
        <tissue evidence="1">Whole body</tissue>
    </source>
</reference>
<gene>
    <name evidence="1" type="ORF">OJAV_G00016750</name>
</gene>
<organism evidence="1 2">
    <name type="scientific">Oryzias javanicus</name>
    <name type="common">Javanese ricefish</name>
    <name type="synonym">Aplocheilus javanicus</name>
    <dbReference type="NCBI Taxonomy" id="123683"/>
    <lineage>
        <taxon>Eukaryota</taxon>
        <taxon>Metazoa</taxon>
        <taxon>Chordata</taxon>
        <taxon>Craniata</taxon>
        <taxon>Vertebrata</taxon>
        <taxon>Euteleostomi</taxon>
        <taxon>Actinopterygii</taxon>
        <taxon>Neopterygii</taxon>
        <taxon>Teleostei</taxon>
        <taxon>Neoteleostei</taxon>
        <taxon>Acanthomorphata</taxon>
        <taxon>Ovalentaria</taxon>
        <taxon>Atherinomorphae</taxon>
        <taxon>Beloniformes</taxon>
        <taxon>Adrianichthyidae</taxon>
        <taxon>Oryziinae</taxon>
        <taxon>Oryzias</taxon>
    </lineage>
</organism>
<protein>
    <recommendedName>
        <fullName evidence="3">Immunoglobulin V-set domain-containing protein</fullName>
    </recommendedName>
</protein>
<sequence length="149" mass="16475">MVSTGGQNVMKVRAELGKDISLNCSIRNKDIFWFVQIYDDCRSFFCAEKKDHSYIFLDSFLLDSGVCISPPTNTSVHDVQEVRGQAAIIYHGVLVGLQLLSLVAEAEGQPTAGWSSSVHLKLQTEAAAFRGRQSEPSSFSHPRVLHVHP</sequence>
<name>A0A3S2MVK5_ORYJA</name>
<evidence type="ECO:0000313" key="1">
    <source>
        <dbReference type="EMBL" id="RVE75465.1"/>
    </source>
</evidence>
<keyword evidence="2" id="KW-1185">Reference proteome</keyword>
<evidence type="ECO:0008006" key="3">
    <source>
        <dbReference type="Google" id="ProtNLM"/>
    </source>
</evidence>
<accession>A0A3S2MVK5</accession>
<dbReference type="Proteomes" id="UP000283210">
    <property type="component" value="Chromosome 2"/>
</dbReference>
<dbReference type="EMBL" id="CM012438">
    <property type="protein sequence ID" value="RVE75465.1"/>
    <property type="molecule type" value="Genomic_DNA"/>
</dbReference>
<proteinExistence type="predicted"/>
<dbReference type="OrthoDB" id="8939957at2759"/>
<dbReference type="AlphaFoldDB" id="A0A3S2MVK5"/>